<keyword evidence="1" id="KW-1133">Transmembrane helix</keyword>
<gene>
    <name evidence="2" type="ORF">H7F16_06045</name>
</gene>
<dbReference type="EMBL" id="JACLQD010000002">
    <property type="protein sequence ID" value="MBC2835061.1"/>
    <property type="molecule type" value="Genomic_DNA"/>
</dbReference>
<evidence type="ECO:0000256" key="1">
    <source>
        <dbReference type="SAM" id="Phobius"/>
    </source>
</evidence>
<protein>
    <submittedName>
        <fullName evidence="2">Uncharacterized protein</fullName>
    </submittedName>
</protein>
<comment type="caution">
    <text evidence="2">The sequence shown here is derived from an EMBL/GenBank/DDBJ whole genome shotgun (WGS) entry which is preliminary data.</text>
</comment>
<keyword evidence="1" id="KW-0472">Membrane</keyword>
<evidence type="ECO:0000313" key="3">
    <source>
        <dbReference type="Proteomes" id="UP000555411"/>
    </source>
</evidence>
<name>A0A842I650_9RHOB</name>
<accession>A0A842I650</accession>
<sequence length="47" mass="4944">MFCAHDPGLAVFLAETAPDDSRAPGRLEWAAFSVTALLALLVLCVPS</sequence>
<evidence type="ECO:0000313" key="2">
    <source>
        <dbReference type="EMBL" id="MBC2835061.1"/>
    </source>
</evidence>
<dbReference type="Proteomes" id="UP000555411">
    <property type="component" value="Unassembled WGS sequence"/>
</dbReference>
<organism evidence="2 3">
    <name type="scientific">Paragemmobacter straminiformis</name>
    <dbReference type="NCBI Taxonomy" id="2045119"/>
    <lineage>
        <taxon>Bacteria</taxon>
        <taxon>Pseudomonadati</taxon>
        <taxon>Pseudomonadota</taxon>
        <taxon>Alphaproteobacteria</taxon>
        <taxon>Rhodobacterales</taxon>
        <taxon>Paracoccaceae</taxon>
        <taxon>Paragemmobacter</taxon>
    </lineage>
</organism>
<keyword evidence="3" id="KW-1185">Reference proteome</keyword>
<proteinExistence type="predicted"/>
<keyword evidence="1" id="KW-0812">Transmembrane</keyword>
<dbReference type="AlphaFoldDB" id="A0A842I650"/>
<dbReference type="RefSeq" id="WP_185796693.1">
    <property type="nucleotide sequence ID" value="NZ_JACLQD010000002.1"/>
</dbReference>
<reference evidence="2 3" key="1">
    <citation type="journal article" date="2017" name="Int. J. Syst. Evol. Microbiol.">
        <title>Gemmobacter straminiformis sp. nov., isolated from an artificial fountain.</title>
        <authorList>
            <person name="Kang J.Y."/>
            <person name="Kim M.J."/>
            <person name="Chun J."/>
            <person name="Son K.P."/>
            <person name="Jahng K.Y."/>
        </authorList>
    </citation>
    <scope>NUCLEOTIDE SEQUENCE [LARGE SCALE GENOMIC DNA]</scope>
    <source>
        <strain evidence="2 3">CAM-8</strain>
    </source>
</reference>
<feature type="transmembrane region" description="Helical" evidence="1">
    <location>
        <begin position="29"/>
        <end position="46"/>
    </location>
</feature>